<feature type="signal peptide" evidence="1">
    <location>
        <begin position="1"/>
        <end position="25"/>
    </location>
</feature>
<reference evidence="2" key="1">
    <citation type="submission" date="2022-09" db="EMBL/GenBank/DDBJ databases">
        <title>Tahibacter sp. nov., isolated from a fresh water.</title>
        <authorList>
            <person name="Baek J.H."/>
            <person name="Lee J.K."/>
            <person name="Kim J.M."/>
            <person name="Jeon C.O."/>
        </authorList>
    </citation>
    <scope>NUCLEOTIDE SEQUENCE</scope>
    <source>
        <strain evidence="2">W38</strain>
    </source>
</reference>
<protein>
    <submittedName>
        <fullName evidence="2">Uncharacterized protein</fullName>
    </submittedName>
</protein>
<keyword evidence="1" id="KW-0732">Signal</keyword>
<feature type="chain" id="PRO_5046329565" evidence="1">
    <location>
        <begin position="26"/>
        <end position="538"/>
    </location>
</feature>
<dbReference type="Proteomes" id="UP001064632">
    <property type="component" value="Chromosome"/>
</dbReference>
<accession>A0ABY6BJL6</accession>
<organism evidence="2 3">
    <name type="scientific">Tahibacter amnicola</name>
    <dbReference type="NCBI Taxonomy" id="2976241"/>
    <lineage>
        <taxon>Bacteria</taxon>
        <taxon>Pseudomonadati</taxon>
        <taxon>Pseudomonadota</taxon>
        <taxon>Gammaproteobacteria</taxon>
        <taxon>Lysobacterales</taxon>
        <taxon>Rhodanobacteraceae</taxon>
        <taxon>Tahibacter</taxon>
    </lineage>
</organism>
<gene>
    <name evidence="2" type="ORF">N4264_11470</name>
</gene>
<sequence length="538" mass="56862">MLTRTVVFAALAGIFLPVSLTNAQAVDWRIVAAPDGRVLLAGLPDNTHRNLSEYRLGDAGAGQLGFLVRLTQSGLNGNWASRQGILTRYAQFGVTGPQGPGRTGGEAHHVFTDATGEIDTAADGQRIFLARAGDAAIPDTLTFGLWRWDTVKNTEIVRTKTDSTLGPGLGAGWTYTDASNFVHTRGLPGGGALIHGNARHATAGSTALVTRHVPGQGNVPCVRSDSTDALGPNLGTNDKFMSHWAPWDLTVTASGRVYGIFDITGARSGIWEICHGAPRAIAMENEVGTRGPSVGLADAYFSGLFRPYPATPGTFTFFAIYRIPGVVEGRYGLFRHDGAINRPIVGQGLTDTFGPHWEGSTWRSFQTTSLSTAGRYAAFGGSVLTTSNTEVQGVWRVGDGMAPEPVALIGQSGALAPEPGRTWRSFGANAVLANGDVILEARTDPGNVPAIWLLEHGRAPRRILEQGQSVPVPTTAGVVSATVNSFDLPDEGADFSRGFDGWIGADGHMIIKANISTFGDVVLSSRPSDKLFADGFQP</sequence>
<dbReference type="RefSeq" id="WP_261697170.1">
    <property type="nucleotide sequence ID" value="NZ_CP104694.1"/>
</dbReference>
<name>A0ABY6BJL6_9GAMM</name>
<evidence type="ECO:0000313" key="3">
    <source>
        <dbReference type="Proteomes" id="UP001064632"/>
    </source>
</evidence>
<evidence type="ECO:0000256" key="1">
    <source>
        <dbReference type="SAM" id="SignalP"/>
    </source>
</evidence>
<evidence type="ECO:0000313" key="2">
    <source>
        <dbReference type="EMBL" id="UXI70219.1"/>
    </source>
</evidence>
<proteinExistence type="predicted"/>
<keyword evidence="3" id="KW-1185">Reference proteome</keyword>
<dbReference type="EMBL" id="CP104694">
    <property type="protein sequence ID" value="UXI70219.1"/>
    <property type="molecule type" value="Genomic_DNA"/>
</dbReference>